<dbReference type="Pfam" id="PF02770">
    <property type="entry name" value="Acyl-CoA_dh_M"/>
    <property type="match status" value="1"/>
</dbReference>
<dbReference type="RefSeq" id="WP_087559347.1">
    <property type="nucleotide sequence ID" value="NZ_CP070619.1"/>
</dbReference>
<dbReference type="Proteomes" id="UP000662986">
    <property type="component" value="Chromosome"/>
</dbReference>
<dbReference type="InterPro" id="IPR009100">
    <property type="entry name" value="AcylCoA_DH/oxidase_NM_dom_sf"/>
</dbReference>
<proteinExistence type="inferred from homology"/>
<dbReference type="SUPFAM" id="SSF47203">
    <property type="entry name" value="Acyl-CoA dehydrogenase C-terminal domain-like"/>
    <property type="match status" value="1"/>
</dbReference>
<dbReference type="Pfam" id="PF00441">
    <property type="entry name" value="Acyl-CoA_dh_1"/>
    <property type="match status" value="1"/>
</dbReference>
<feature type="domain" description="Acyl-CoA oxidase/dehydrogenase middle" evidence="7">
    <location>
        <begin position="124"/>
        <end position="220"/>
    </location>
</feature>
<feature type="domain" description="Acyl-CoA dehydrogenase/oxidase N-terminal" evidence="8">
    <location>
        <begin position="11"/>
        <end position="120"/>
    </location>
</feature>
<reference evidence="9 10" key="1">
    <citation type="journal article" date="2021" name="Microbiol. Resour. Announc.">
        <title>Complete Genome Sequences of Two Rhodococcus sp. Strains with Large and Linear Chromosomes, Isolated from Apple Rhizosphere.</title>
        <authorList>
            <person name="Benning S."/>
            <person name="Brugnone N."/>
            <person name="Siani R."/>
            <person name="Kublik S."/>
            <person name="Schloter M."/>
            <person name="Rad V."/>
        </authorList>
    </citation>
    <scope>NUCLEOTIDE SEQUENCE [LARGE SCALE GENOMIC DNA]</scope>
    <source>
        <strain evidence="9 10">R79</strain>
    </source>
</reference>
<evidence type="ECO:0000256" key="4">
    <source>
        <dbReference type="ARBA" id="ARBA00022827"/>
    </source>
</evidence>
<name>A0A974ZVW0_9NOCA</name>
<accession>A0A974ZVW0</accession>
<evidence type="ECO:0000256" key="2">
    <source>
        <dbReference type="ARBA" id="ARBA00009347"/>
    </source>
</evidence>
<dbReference type="InterPro" id="IPR036250">
    <property type="entry name" value="AcylCo_DH-like_C"/>
</dbReference>
<evidence type="ECO:0000313" key="9">
    <source>
        <dbReference type="EMBL" id="QSE92335.1"/>
    </source>
</evidence>
<dbReference type="InterPro" id="IPR013786">
    <property type="entry name" value="AcylCoA_DH/ox_N"/>
</dbReference>
<dbReference type="PANTHER" id="PTHR43884:SF12">
    <property type="entry name" value="ISOVALERYL-COA DEHYDROGENASE, MITOCHONDRIAL-RELATED"/>
    <property type="match status" value="1"/>
</dbReference>
<evidence type="ECO:0000313" key="10">
    <source>
        <dbReference type="Proteomes" id="UP000662986"/>
    </source>
</evidence>
<keyword evidence="4 5" id="KW-0274">FAD</keyword>
<protein>
    <submittedName>
        <fullName evidence="9">Acyl-CoA/acyl-ACP dehydrogenase</fullName>
    </submittedName>
</protein>
<comment type="similarity">
    <text evidence="2 5">Belongs to the acyl-CoA dehydrogenase family.</text>
</comment>
<reference evidence="9 10" key="2">
    <citation type="journal article" date="2022" name="Arch. Microbiol.">
        <title>Rhodococcus pseudokoreensis sp. nov. isolated from the rhizosphere of young M26 apple rootstocks.</title>
        <authorList>
            <person name="Kampfer P."/>
            <person name="Glaeser S.P."/>
            <person name="Blom J."/>
            <person name="Wolf J."/>
            <person name="Benning S."/>
            <person name="Schloter M."/>
            <person name="Neumann-Schaal M."/>
        </authorList>
    </citation>
    <scope>NUCLEOTIDE SEQUENCE [LARGE SCALE GENOMIC DNA]</scope>
    <source>
        <strain evidence="9 10">R79</strain>
    </source>
</reference>
<evidence type="ECO:0000256" key="5">
    <source>
        <dbReference type="RuleBase" id="RU362125"/>
    </source>
</evidence>
<dbReference type="Gene3D" id="1.20.140.10">
    <property type="entry name" value="Butyryl-CoA Dehydrogenase, subunit A, domain 3"/>
    <property type="match status" value="1"/>
</dbReference>
<dbReference type="Gene3D" id="1.10.540.10">
    <property type="entry name" value="Acyl-CoA dehydrogenase/oxidase, N-terminal domain"/>
    <property type="match status" value="1"/>
</dbReference>
<evidence type="ECO:0000259" key="8">
    <source>
        <dbReference type="Pfam" id="PF02771"/>
    </source>
</evidence>
<keyword evidence="10" id="KW-1185">Reference proteome</keyword>
<dbReference type="InterPro" id="IPR037069">
    <property type="entry name" value="AcylCoA_DH/ox_N_sf"/>
</dbReference>
<dbReference type="PANTHER" id="PTHR43884">
    <property type="entry name" value="ACYL-COA DEHYDROGENASE"/>
    <property type="match status" value="1"/>
</dbReference>
<dbReference type="EMBL" id="CP070619">
    <property type="protein sequence ID" value="QSE92335.1"/>
    <property type="molecule type" value="Genomic_DNA"/>
</dbReference>
<evidence type="ECO:0000256" key="1">
    <source>
        <dbReference type="ARBA" id="ARBA00001974"/>
    </source>
</evidence>
<keyword evidence="3 5" id="KW-0285">Flavoprotein</keyword>
<evidence type="ECO:0000256" key="3">
    <source>
        <dbReference type="ARBA" id="ARBA00022630"/>
    </source>
</evidence>
<gene>
    <name evidence="9" type="ORF">JWS13_28780</name>
</gene>
<organism evidence="9 10">
    <name type="scientific">Rhodococcus pseudokoreensis</name>
    <dbReference type="NCBI Taxonomy" id="2811421"/>
    <lineage>
        <taxon>Bacteria</taxon>
        <taxon>Bacillati</taxon>
        <taxon>Actinomycetota</taxon>
        <taxon>Actinomycetes</taxon>
        <taxon>Mycobacteriales</taxon>
        <taxon>Nocardiaceae</taxon>
        <taxon>Rhodococcus</taxon>
    </lineage>
</organism>
<dbReference type="Gene3D" id="2.40.110.10">
    <property type="entry name" value="Butyryl-CoA Dehydrogenase, subunit A, domain 2"/>
    <property type="match status" value="1"/>
</dbReference>
<dbReference type="PIRSF" id="PIRSF016578">
    <property type="entry name" value="HsaA"/>
    <property type="match status" value="1"/>
</dbReference>
<comment type="cofactor">
    <cofactor evidence="1 5">
        <name>FAD</name>
        <dbReference type="ChEBI" id="CHEBI:57692"/>
    </cofactor>
</comment>
<dbReference type="SUPFAM" id="SSF56645">
    <property type="entry name" value="Acyl-CoA dehydrogenase NM domain-like"/>
    <property type="match status" value="1"/>
</dbReference>
<dbReference type="Pfam" id="PF02771">
    <property type="entry name" value="Acyl-CoA_dh_N"/>
    <property type="match status" value="1"/>
</dbReference>
<dbReference type="CDD" id="cd00567">
    <property type="entry name" value="ACAD"/>
    <property type="match status" value="1"/>
</dbReference>
<evidence type="ECO:0000259" key="6">
    <source>
        <dbReference type="Pfam" id="PF00441"/>
    </source>
</evidence>
<dbReference type="InterPro" id="IPR009075">
    <property type="entry name" value="AcylCo_DH/oxidase_C"/>
</dbReference>
<sequence length="388" mass="43326">MADFDTESNIEIVRKATRELARKFDNDYWLDKDRKHEYPWDFIKAFADGGWLGAMIPEEYGGIGLGLQEAAVMMGEIASSGGGMSGGSAIHFYVFPPAPIVRYGSEEMKKKYLPKLASGEMLTAFGITEPTAGVDTSRIKTKATKVDGGWVINGQKVFITNAQNAHRILLLARTSPRRDDKPLHGMTIFFAELDRKHVTIREIDKLGRAAIDTNELFIDNLFVSDEDVVGEVDKGFYYIIDGLNPERIVVAMEGIGLGRAALEIGTEYAKNRVVFDRPIGQNQAVAHPLADSWIRLEAAERMAMHAAKLFDDKQECGHEAAAAKYLGAEAGFEACDRVFSTLGGYAYAKEYHIERLWREVRLLRNAPFSQEMVRNYVSQQVLGLPRSY</sequence>
<dbReference type="InterPro" id="IPR046373">
    <property type="entry name" value="Acyl-CoA_Oxase/DH_mid-dom_sf"/>
</dbReference>
<evidence type="ECO:0000259" key="7">
    <source>
        <dbReference type="Pfam" id="PF02770"/>
    </source>
</evidence>
<feature type="domain" description="Acyl-CoA dehydrogenase/oxidase C-terminal" evidence="6">
    <location>
        <begin position="233"/>
        <end position="381"/>
    </location>
</feature>
<keyword evidence="5" id="KW-0560">Oxidoreductase</keyword>
<dbReference type="InterPro" id="IPR006091">
    <property type="entry name" value="Acyl-CoA_Oxase/DH_mid-dom"/>
</dbReference>